<feature type="compositionally biased region" description="Basic and acidic residues" evidence="1">
    <location>
        <begin position="523"/>
        <end position="546"/>
    </location>
</feature>
<keyword evidence="3" id="KW-1185">Reference proteome</keyword>
<organism evidence="2 3">
    <name type="scientific">Heliocybe sulcata</name>
    <dbReference type="NCBI Taxonomy" id="5364"/>
    <lineage>
        <taxon>Eukaryota</taxon>
        <taxon>Fungi</taxon>
        <taxon>Dikarya</taxon>
        <taxon>Basidiomycota</taxon>
        <taxon>Agaricomycotina</taxon>
        <taxon>Agaricomycetes</taxon>
        <taxon>Gloeophyllales</taxon>
        <taxon>Gloeophyllaceae</taxon>
        <taxon>Heliocybe</taxon>
    </lineage>
</organism>
<accession>A0A5C3MUD0</accession>
<dbReference type="Proteomes" id="UP000305948">
    <property type="component" value="Unassembled WGS sequence"/>
</dbReference>
<dbReference type="AlphaFoldDB" id="A0A5C3MUD0"/>
<proteinExistence type="predicted"/>
<evidence type="ECO:0000256" key="1">
    <source>
        <dbReference type="SAM" id="MobiDB-lite"/>
    </source>
</evidence>
<reference evidence="2 3" key="1">
    <citation type="journal article" date="2019" name="Nat. Ecol. Evol.">
        <title>Megaphylogeny resolves global patterns of mushroom evolution.</title>
        <authorList>
            <person name="Varga T."/>
            <person name="Krizsan K."/>
            <person name="Foldi C."/>
            <person name="Dima B."/>
            <person name="Sanchez-Garcia M."/>
            <person name="Sanchez-Ramirez S."/>
            <person name="Szollosi G.J."/>
            <person name="Szarkandi J.G."/>
            <person name="Papp V."/>
            <person name="Albert L."/>
            <person name="Andreopoulos W."/>
            <person name="Angelini C."/>
            <person name="Antonin V."/>
            <person name="Barry K.W."/>
            <person name="Bougher N.L."/>
            <person name="Buchanan P."/>
            <person name="Buyck B."/>
            <person name="Bense V."/>
            <person name="Catcheside P."/>
            <person name="Chovatia M."/>
            <person name="Cooper J."/>
            <person name="Damon W."/>
            <person name="Desjardin D."/>
            <person name="Finy P."/>
            <person name="Geml J."/>
            <person name="Haridas S."/>
            <person name="Hughes K."/>
            <person name="Justo A."/>
            <person name="Karasinski D."/>
            <person name="Kautmanova I."/>
            <person name="Kiss B."/>
            <person name="Kocsube S."/>
            <person name="Kotiranta H."/>
            <person name="LaButti K.M."/>
            <person name="Lechner B.E."/>
            <person name="Liimatainen K."/>
            <person name="Lipzen A."/>
            <person name="Lukacs Z."/>
            <person name="Mihaltcheva S."/>
            <person name="Morgado L.N."/>
            <person name="Niskanen T."/>
            <person name="Noordeloos M.E."/>
            <person name="Ohm R.A."/>
            <person name="Ortiz-Santana B."/>
            <person name="Ovrebo C."/>
            <person name="Racz N."/>
            <person name="Riley R."/>
            <person name="Savchenko A."/>
            <person name="Shiryaev A."/>
            <person name="Soop K."/>
            <person name="Spirin V."/>
            <person name="Szebenyi C."/>
            <person name="Tomsovsky M."/>
            <person name="Tulloss R.E."/>
            <person name="Uehling J."/>
            <person name="Grigoriev I.V."/>
            <person name="Vagvolgyi C."/>
            <person name="Papp T."/>
            <person name="Martin F.M."/>
            <person name="Miettinen O."/>
            <person name="Hibbett D.S."/>
            <person name="Nagy L.G."/>
        </authorList>
    </citation>
    <scope>NUCLEOTIDE SEQUENCE [LARGE SCALE GENOMIC DNA]</scope>
    <source>
        <strain evidence="2 3">OMC1185</strain>
    </source>
</reference>
<feature type="region of interest" description="Disordered" evidence="1">
    <location>
        <begin position="1"/>
        <end position="48"/>
    </location>
</feature>
<dbReference type="EMBL" id="ML213517">
    <property type="protein sequence ID" value="TFK48904.1"/>
    <property type="molecule type" value="Genomic_DNA"/>
</dbReference>
<sequence>MVRRFDMLGSGGPSHPTRHKRPGALDIPSASEEASFEHPNIPRSVVPLPDAGATTDAISSLLLLKEQPVPSDPPQSIETAVAAQSFGTTSTSIPLPFAPLLQRIPTPTGVRAPSSASPSSAEVVEDVMQMEPTHCIPVSVQDWSNAAIAPTPSPSSGQVVEGGMQMDNAHPFPVSVQDRFNAVIASESSASGQIVGDCMQMDAAQPVHVSLQAPSNAVLASMEQSNAAPSTSENAISLDATMEDATVSANTDSVYSSSSSSSSSLCWPRAKFARPLAKRLRVPYRMTSMGDSDENSAAIGKPYRSSVLNRLYKRQTQAAMQATGPKIRTSLLRRASALEAHGVPRMFWKQPVKSIQNQDRSLVVHIVEEDQDMLTMQDMLAVQDMLVDQDMLADEREANSEAVPIPEQRELPTENVPATQGLCLNMPDAPAACSQGETNNVQASNLPEESPAQNSFAAVVPDRALSVPLEDAANLPALEDGVSSSLEYKEAEEWWQSADILDDDAPGDWRSFEDYLKRNEACHREPRGSQPEEEHPDAQERSEHRGLSTTYANNTSNAPIPSVEGAVIMSEHPGRPLPSKLPASSAEKCALPPSKSTSVPAVDQPEEISAHTLEDLILHSLPSSISINVEWYAAGLRRLSLTRRRNKSTLSSPPSLAKLALRIWKGHEGAELDWWSLRWEAFIEYW</sequence>
<feature type="compositionally biased region" description="Polar residues" evidence="1">
    <location>
        <begin position="547"/>
        <end position="559"/>
    </location>
</feature>
<feature type="region of interest" description="Disordered" evidence="1">
    <location>
        <begin position="577"/>
        <end position="602"/>
    </location>
</feature>
<dbReference type="STRING" id="5364.A0A5C3MUD0"/>
<evidence type="ECO:0000313" key="3">
    <source>
        <dbReference type="Proteomes" id="UP000305948"/>
    </source>
</evidence>
<protein>
    <submittedName>
        <fullName evidence="2">Uncharacterized protein</fullName>
    </submittedName>
</protein>
<feature type="region of interest" description="Disordered" evidence="1">
    <location>
        <begin position="523"/>
        <end position="559"/>
    </location>
</feature>
<gene>
    <name evidence="2" type="ORF">OE88DRAFT_433557</name>
</gene>
<evidence type="ECO:0000313" key="2">
    <source>
        <dbReference type="EMBL" id="TFK48904.1"/>
    </source>
</evidence>
<name>A0A5C3MUD0_9AGAM</name>